<dbReference type="InterPro" id="IPR013654">
    <property type="entry name" value="PAS_2"/>
</dbReference>
<dbReference type="Proteomes" id="UP000199647">
    <property type="component" value="Unassembled WGS sequence"/>
</dbReference>
<dbReference type="OrthoDB" id="9760752at2"/>
<dbReference type="STRING" id="1855383.SAMN05216548_104250"/>
<dbReference type="Pfam" id="PF08446">
    <property type="entry name" value="PAS_2"/>
    <property type="match status" value="1"/>
</dbReference>
<keyword evidence="4" id="KW-0675">Receptor</keyword>
<dbReference type="Gene3D" id="3.30.450.20">
    <property type="entry name" value="PAS domain"/>
    <property type="match status" value="2"/>
</dbReference>
<evidence type="ECO:0000259" key="5">
    <source>
        <dbReference type="PROSITE" id="PS50046"/>
    </source>
</evidence>
<gene>
    <name evidence="6" type="ORF">SAMN05216548_104250</name>
</gene>
<dbReference type="InterPro" id="IPR013515">
    <property type="entry name" value="Phytochrome_cen-reg"/>
</dbReference>
<name>A0A1H9FYH9_9HYPH</name>
<evidence type="ECO:0000313" key="6">
    <source>
        <dbReference type="EMBL" id="SEQ42920.1"/>
    </source>
</evidence>
<evidence type="ECO:0000256" key="1">
    <source>
        <dbReference type="ARBA" id="ARBA00022543"/>
    </source>
</evidence>
<dbReference type="InterPro" id="IPR035965">
    <property type="entry name" value="PAS-like_dom_sf"/>
</dbReference>
<dbReference type="SUPFAM" id="SSF55781">
    <property type="entry name" value="GAF domain-like"/>
    <property type="match status" value="2"/>
</dbReference>
<protein>
    <submittedName>
        <fullName evidence="6">Bacteriophytochrome (Light-regulated signal transduction histidine kinase)</fullName>
    </submittedName>
</protein>
<dbReference type="EMBL" id="FOFG01000004">
    <property type="protein sequence ID" value="SEQ42920.1"/>
    <property type="molecule type" value="Genomic_DNA"/>
</dbReference>
<dbReference type="InterPro" id="IPR036890">
    <property type="entry name" value="HATPase_C_sf"/>
</dbReference>
<dbReference type="Gene3D" id="3.30.450.40">
    <property type="match status" value="1"/>
</dbReference>
<dbReference type="Gene3D" id="3.30.565.10">
    <property type="entry name" value="Histidine kinase-like ATPase, C-terminal domain"/>
    <property type="match status" value="1"/>
</dbReference>
<reference evidence="6 7" key="1">
    <citation type="submission" date="2016-10" db="EMBL/GenBank/DDBJ databases">
        <authorList>
            <person name="de Groot N.N."/>
        </authorList>
    </citation>
    <scope>NUCLEOTIDE SEQUENCE [LARGE SCALE GENOMIC DNA]</scope>
    <source>
        <strain evidence="6 7">A52C2</strain>
    </source>
</reference>
<dbReference type="Pfam" id="PF01590">
    <property type="entry name" value="GAF"/>
    <property type="match status" value="1"/>
</dbReference>
<dbReference type="PRINTS" id="PR01033">
    <property type="entry name" value="PHYTOCHROME"/>
</dbReference>
<dbReference type="AlphaFoldDB" id="A0A1H9FYH9"/>
<sequence>MNIATPPLTVCDREPIHIPGSIQPHGIMLVFDPETLGLRQAAGMRGLGFPPASRVGDRAADILDEPLVRSISEALQWQSRLVTRWLNASGAAFDVSAHRSGDSLIVELEPAGERPPGATDLLSELDRATASFERASTLRALCQVAATAVRDLTGFERVMIYRFEDGHAGSVIAEDCAEGLQSFLNHHFPGSDIPQQARALYVRNTVRVIPDAEYYPAELQPPLAGEKPLDMSDCILRSVSPIHLQYLRNMGVWASASVSIVVDGALWGLIACHHTRPREISYPKRSICAALAGNLARRIRAMEESELYRQRASIRSREDDLLFGMVRDPEMDGALPQHTDTLLRMLDADGVAIVRGESWRTAGRCPPEHAMAELAAWAAGESAAGTLATHNLSAVFAPAASYASSVSGLVAVTISEEEPFVVMWFRQERIETINWAGNPHKAVELQPGEILTPRSSFDAWSETVRGQSRRWSLAETESAGRFRQRLYELRQLRRMRDVNVDLSRAVAERDVALRQKEILLREVNHRVQNSLFLVSNFLHLQKRDSENPELHGMLDEARRRVSAVGLVHRRLYRADQIDTVDLDRYLVELRDEMVQSMGKEWDSYLTLSAAPVLVATDRAVTLGLVITELVINANKYAYGGGMGPIDISLRGDHANLQLAVSDQGRGAQHPKGGFGTRMMDALVGQIGGRLEYQDNHPGLRAVLTAPVA</sequence>
<dbReference type="GO" id="GO:0016301">
    <property type="term" value="F:kinase activity"/>
    <property type="evidence" value="ECO:0007669"/>
    <property type="project" value="UniProtKB-KW"/>
</dbReference>
<dbReference type="InterPro" id="IPR001294">
    <property type="entry name" value="Phytochrome"/>
</dbReference>
<dbReference type="GO" id="GO:0006355">
    <property type="term" value="P:regulation of DNA-templated transcription"/>
    <property type="evidence" value="ECO:0007669"/>
    <property type="project" value="InterPro"/>
</dbReference>
<dbReference type="PROSITE" id="PS50046">
    <property type="entry name" value="PHYTOCHROME_2"/>
    <property type="match status" value="1"/>
</dbReference>
<evidence type="ECO:0000313" key="7">
    <source>
        <dbReference type="Proteomes" id="UP000199647"/>
    </source>
</evidence>
<dbReference type="SUPFAM" id="SSF55785">
    <property type="entry name" value="PYP-like sensor domain (PAS domain)"/>
    <property type="match status" value="1"/>
</dbReference>
<organism evidence="6 7">
    <name type="scientific">Faunimonas pinastri</name>
    <dbReference type="NCBI Taxonomy" id="1855383"/>
    <lineage>
        <taxon>Bacteria</taxon>
        <taxon>Pseudomonadati</taxon>
        <taxon>Pseudomonadota</taxon>
        <taxon>Alphaproteobacteria</taxon>
        <taxon>Hyphomicrobiales</taxon>
        <taxon>Afifellaceae</taxon>
        <taxon>Faunimonas</taxon>
    </lineage>
</organism>
<keyword evidence="6" id="KW-0808">Transferase</keyword>
<dbReference type="GO" id="GO:0009584">
    <property type="term" value="P:detection of visible light"/>
    <property type="evidence" value="ECO:0007669"/>
    <property type="project" value="InterPro"/>
</dbReference>
<evidence type="ECO:0000256" key="2">
    <source>
        <dbReference type="ARBA" id="ARBA00022606"/>
    </source>
</evidence>
<dbReference type="PANTHER" id="PTHR43065">
    <property type="entry name" value="SENSOR HISTIDINE KINASE"/>
    <property type="match status" value="1"/>
</dbReference>
<dbReference type="Pfam" id="PF07568">
    <property type="entry name" value="HisKA_2"/>
    <property type="match status" value="1"/>
</dbReference>
<dbReference type="Gene3D" id="3.30.450.270">
    <property type="match status" value="1"/>
</dbReference>
<dbReference type="InterPro" id="IPR011495">
    <property type="entry name" value="Sig_transdc_His_kin_sub2_dim/P"/>
</dbReference>
<keyword evidence="3" id="KW-0157">Chromophore</keyword>
<dbReference type="RefSeq" id="WP_092496153.1">
    <property type="nucleotide sequence ID" value="NZ_FOFG01000004.1"/>
</dbReference>
<keyword evidence="2" id="KW-0716">Sensory transduction</keyword>
<evidence type="ECO:0000256" key="4">
    <source>
        <dbReference type="ARBA" id="ARBA00023170"/>
    </source>
</evidence>
<evidence type="ECO:0000256" key="3">
    <source>
        <dbReference type="ARBA" id="ARBA00022991"/>
    </source>
</evidence>
<accession>A0A1H9FYH9</accession>
<dbReference type="InterPro" id="IPR003018">
    <property type="entry name" value="GAF"/>
</dbReference>
<keyword evidence="6" id="KW-0418">Kinase</keyword>
<proteinExistence type="predicted"/>
<keyword evidence="1" id="KW-0600">Photoreceptor protein</keyword>
<dbReference type="Pfam" id="PF00360">
    <property type="entry name" value="PHY"/>
    <property type="match status" value="1"/>
</dbReference>
<dbReference type="PANTHER" id="PTHR43065:SF23">
    <property type="entry name" value="SENSOR HISTIDINE KINASE PDTAS"/>
    <property type="match status" value="1"/>
</dbReference>
<dbReference type="GO" id="GO:0009881">
    <property type="term" value="F:photoreceptor activity"/>
    <property type="evidence" value="ECO:0007669"/>
    <property type="project" value="UniProtKB-KW"/>
</dbReference>
<dbReference type="SUPFAM" id="SSF55874">
    <property type="entry name" value="ATPase domain of HSP90 chaperone/DNA topoisomerase II/histidine kinase"/>
    <property type="match status" value="1"/>
</dbReference>
<dbReference type="SMART" id="SM00065">
    <property type="entry name" value="GAF"/>
    <property type="match status" value="1"/>
</dbReference>
<dbReference type="InterPro" id="IPR029016">
    <property type="entry name" value="GAF-like_dom_sf"/>
</dbReference>
<feature type="domain" description="Phytochrome chromophore attachment site" evidence="5">
    <location>
        <begin position="137"/>
        <end position="283"/>
    </location>
</feature>
<dbReference type="InterPro" id="IPR043150">
    <property type="entry name" value="Phytochrome_PHY_sf"/>
</dbReference>
<dbReference type="InterPro" id="IPR016132">
    <property type="entry name" value="Phyto_chromo_attachment"/>
</dbReference>
<keyword evidence="7" id="KW-1185">Reference proteome</keyword>